<dbReference type="InterPro" id="IPR048449">
    <property type="entry name" value="YhfX-like_C"/>
</dbReference>
<dbReference type="SUPFAM" id="SSF51419">
    <property type="entry name" value="PLP-binding barrel"/>
    <property type="match status" value="1"/>
</dbReference>
<feature type="domain" description="YhfX-like C-terminal" evidence="2">
    <location>
        <begin position="280"/>
        <end position="379"/>
    </location>
</feature>
<evidence type="ECO:0000259" key="2">
    <source>
        <dbReference type="Pfam" id="PF21279"/>
    </source>
</evidence>
<organism evidence="3 4">
    <name type="scientific">Fictibacillus enclensis</name>
    <dbReference type="NCBI Taxonomy" id="1017270"/>
    <lineage>
        <taxon>Bacteria</taxon>
        <taxon>Bacillati</taxon>
        <taxon>Bacillota</taxon>
        <taxon>Bacilli</taxon>
        <taxon>Bacillales</taxon>
        <taxon>Fictibacillaceae</taxon>
        <taxon>Fictibacillus</taxon>
    </lineage>
</organism>
<dbReference type="OrthoDB" id="3189402at2"/>
<dbReference type="InterPro" id="IPR029066">
    <property type="entry name" value="PLP-binding_barrel"/>
</dbReference>
<evidence type="ECO:0000313" key="4">
    <source>
        <dbReference type="Proteomes" id="UP000054099"/>
    </source>
</evidence>
<accession>A0A0V8JE82</accession>
<evidence type="ECO:0000313" key="3">
    <source>
        <dbReference type="EMBL" id="KSU85446.1"/>
    </source>
</evidence>
<dbReference type="InterPro" id="IPR001608">
    <property type="entry name" value="Ala_racemase_N"/>
</dbReference>
<protein>
    <submittedName>
        <fullName evidence="3">Amino-acid racemase</fullName>
    </submittedName>
</protein>
<dbReference type="Pfam" id="PF01168">
    <property type="entry name" value="Ala_racemase_N"/>
    <property type="match status" value="1"/>
</dbReference>
<dbReference type="RefSeq" id="WP_061970323.1">
    <property type="nucleotide sequence ID" value="NZ_FMAV01000001.1"/>
</dbReference>
<feature type="domain" description="Alanine racemase N-terminal" evidence="1">
    <location>
        <begin position="33"/>
        <end position="265"/>
    </location>
</feature>
<sequence length="387" mass="42882">MFTDMMKKRNPALVKAAAALHQNGSIPPNTYVIDLDSFCRNVQSLSRCAKEHDLQLYYMTKQIGRSGYIGQVIEKNGISKAVAVDIDEAFNLKKAGCQIGNVGHLVQPGNKQWKEVLTKICPEVITLFSLERAEQLSEAALSLGKSQNVILRVISEHDVLYPGQHGGFPLNTINAAVPELLKLPGINVIGLTSFPVLQLNKGQTGFDFTMNLETLKKAREIMEDQGVRVTHINAPGSTSCFTIPFLKEHGITHGEPGHAMTGTTPLHAYTSSLQETPCLVYVSEISHMDDYAAYTIAGGFYARSNMEKAFFGNTPQRLLKQETSVQPPSYENIDYYGSLEKNDGMNVGDSVIYAFRSQIFVTRSHVAFIQRTNSHNPEVVHFQRRGM</sequence>
<dbReference type="AlphaFoldDB" id="A0A0V8JE82"/>
<dbReference type="Gene3D" id="2.40.37.30">
    <property type="match status" value="2"/>
</dbReference>
<name>A0A0V8JE82_9BACL</name>
<keyword evidence="4" id="KW-1185">Reference proteome</keyword>
<proteinExistence type="predicted"/>
<dbReference type="Proteomes" id="UP000054099">
    <property type="component" value="Unassembled WGS sequence"/>
</dbReference>
<comment type="caution">
    <text evidence="3">The sequence shown here is derived from an EMBL/GenBank/DDBJ whole genome shotgun (WGS) entry which is preliminary data.</text>
</comment>
<evidence type="ECO:0000259" key="1">
    <source>
        <dbReference type="Pfam" id="PF01168"/>
    </source>
</evidence>
<reference evidence="3 4" key="1">
    <citation type="journal article" date="2014" name="Antonie Van Leeuwenhoek">
        <title>Fictibacillus enclensis sp. nov., isolated from marine sediment.</title>
        <authorList>
            <person name="Dastager S.G."/>
            <person name="Mawlankar R."/>
            <person name="Srinivasan K."/>
            <person name="Tang S.K."/>
            <person name="Lee J.C."/>
            <person name="Ramana V.V."/>
            <person name="Shouche Y.S."/>
        </authorList>
    </citation>
    <scope>NUCLEOTIDE SEQUENCE [LARGE SCALE GENOMIC DNA]</scope>
    <source>
        <strain evidence="3 4">NIO-1003</strain>
    </source>
</reference>
<dbReference type="Pfam" id="PF21279">
    <property type="entry name" value="YhfX-like_C"/>
    <property type="match status" value="1"/>
</dbReference>
<dbReference type="EMBL" id="LNQN01000001">
    <property type="protein sequence ID" value="KSU85446.1"/>
    <property type="molecule type" value="Genomic_DNA"/>
</dbReference>
<gene>
    <name evidence="3" type="ORF">AS030_08075</name>
</gene>